<evidence type="ECO:0000256" key="1">
    <source>
        <dbReference type="ARBA" id="ARBA00005612"/>
    </source>
</evidence>
<sequence>MDQLFAGLKDGATIMIGGFGGSGIPHELIEGLVGQNARDLVIITNNAGSGETGIAALLKAKRVRKIICSYPRMADSYVFDNLFRAKEIELELTPQGNLAERIRAEGAGLGGFFTQTAYGTLLAEGKETRVINGKNYVFESPLSADFALIKGNKGDRWGNLVYRKASRNFGPIMAMAAKNTIAQVNEVVELGALDPESIVTPGIFVKYVVPMGQKGEK</sequence>
<dbReference type="PANTHER" id="PTHR13707">
    <property type="entry name" value="KETOACID-COENZYME A TRANSFERASE"/>
    <property type="match status" value="1"/>
</dbReference>
<evidence type="ECO:0000256" key="2">
    <source>
        <dbReference type="ARBA" id="ARBA00022679"/>
    </source>
</evidence>
<dbReference type="InterPro" id="IPR004165">
    <property type="entry name" value="CoA_trans_fam_I"/>
</dbReference>
<dbReference type="InterPro" id="IPR012792">
    <property type="entry name" value="3-oxoacid_CoA-transf_A"/>
</dbReference>
<comment type="similarity">
    <text evidence="1">Belongs to the 3-oxoacid CoA-transferase subunit A family.</text>
</comment>
<dbReference type="Gene3D" id="3.40.1080.10">
    <property type="entry name" value="Glutaconate Coenzyme A-transferase"/>
    <property type="match status" value="1"/>
</dbReference>
<dbReference type="InterPro" id="IPR037171">
    <property type="entry name" value="NagB/RpiA_transferase-like"/>
</dbReference>
<dbReference type="SMART" id="SM00882">
    <property type="entry name" value="CoA_trans"/>
    <property type="match status" value="1"/>
</dbReference>
<dbReference type="EMBL" id="FWXJ01000005">
    <property type="protein sequence ID" value="SMC47083.1"/>
    <property type="molecule type" value="Genomic_DNA"/>
</dbReference>
<organism evidence="3 4">
    <name type="scientific">Polynucleobacter kasalickyi</name>
    <dbReference type="NCBI Taxonomy" id="1938817"/>
    <lineage>
        <taxon>Bacteria</taxon>
        <taxon>Pseudomonadati</taxon>
        <taxon>Pseudomonadota</taxon>
        <taxon>Betaproteobacteria</taxon>
        <taxon>Burkholderiales</taxon>
        <taxon>Burkholderiaceae</taxon>
        <taxon>Polynucleobacter</taxon>
    </lineage>
</organism>
<dbReference type="SUPFAM" id="SSF100950">
    <property type="entry name" value="NagB/RpiA/CoA transferase-like"/>
    <property type="match status" value="1"/>
</dbReference>
<keyword evidence="4" id="KW-1185">Reference proteome</keyword>
<dbReference type="NCBIfam" id="TIGR02429">
    <property type="entry name" value="pcaI_scoA_fam"/>
    <property type="match status" value="1"/>
</dbReference>
<dbReference type="PANTHER" id="PTHR13707:SF60">
    <property type="entry name" value="ACETATE COA-TRANSFERASE SUBUNIT ALPHA"/>
    <property type="match status" value="1"/>
</dbReference>
<gene>
    <name evidence="3" type="ORF">SAMN06296008_10578</name>
</gene>
<reference evidence="3 4" key="1">
    <citation type="submission" date="2017-04" db="EMBL/GenBank/DDBJ databases">
        <authorList>
            <person name="Afonso C.L."/>
            <person name="Miller P.J."/>
            <person name="Scott M.A."/>
            <person name="Spackman E."/>
            <person name="Goraichik I."/>
            <person name="Dimitrov K.M."/>
            <person name="Suarez D.L."/>
            <person name="Swayne D.E."/>
        </authorList>
    </citation>
    <scope>NUCLEOTIDE SEQUENCE [LARGE SCALE GENOMIC DNA]</scope>
    <source>
        <strain evidence="3 4">VK13</strain>
    </source>
</reference>
<name>A0A1W1ZFD3_9BURK</name>
<proteinExistence type="inferred from homology"/>
<keyword evidence="2 3" id="KW-0808">Transferase</keyword>
<dbReference type="Proteomes" id="UP000192708">
    <property type="component" value="Unassembled WGS sequence"/>
</dbReference>
<dbReference type="PROSITE" id="PS01273">
    <property type="entry name" value="COA_TRANSF_1"/>
    <property type="match status" value="1"/>
</dbReference>
<evidence type="ECO:0000313" key="3">
    <source>
        <dbReference type="EMBL" id="SMC47083.1"/>
    </source>
</evidence>
<dbReference type="InterPro" id="IPR004163">
    <property type="entry name" value="CoA_transf_BS"/>
</dbReference>
<dbReference type="AlphaFoldDB" id="A0A1W1ZFD3"/>
<protein>
    <submittedName>
        <fullName evidence="3">3-oxoadipate CoA-transferase alpha subunit</fullName>
    </submittedName>
</protein>
<dbReference type="GO" id="GO:0008410">
    <property type="term" value="F:CoA-transferase activity"/>
    <property type="evidence" value="ECO:0007669"/>
    <property type="project" value="InterPro"/>
</dbReference>
<dbReference type="STRING" id="1938817.SAMN06296008_10578"/>
<accession>A0A1W1ZFD3</accession>
<dbReference type="Pfam" id="PF01144">
    <property type="entry name" value="CoA_trans"/>
    <property type="match status" value="1"/>
</dbReference>
<evidence type="ECO:0000313" key="4">
    <source>
        <dbReference type="Proteomes" id="UP000192708"/>
    </source>
</evidence>